<name>A0ABR9BRZ1_9GAMM</name>
<evidence type="ECO:0000313" key="2">
    <source>
        <dbReference type="Proteomes" id="UP000649768"/>
    </source>
</evidence>
<accession>A0ABR9BRZ1</accession>
<evidence type="ECO:0000313" key="1">
    <source>
        <dbReference type="EMBL" id="MBD8514281.1"/>
    </source>
</evidence>
<organism evidence="1 2">
    <name type="scientific">Photobacterium arenosum</name>
    <dbReference type="NCBI Taxonomy" id="2774143"/>
    <lineage>
        <taxon>Bacteria</taxon>
        <taxon>Pseudomonadati</taxon>
        <taxon>Pseudomonadota</taxon>
        <taxon>Gammaproteobacteria</taxon>
        <taxon>Vibrionales</taxon>
        <taxon>Vibrionaceae</taxon>
        <taxon>Photobacterium</taxon>
    </lineage>
</organism>
<protein>
    <recommendedName>
        <fullName evidence="3">PIN domain-containing protein</fullName>
    </recommendedName>
</protein>
<dbReference type="EMBL" id="JACYTP010000012">
    <property type="protein sequence ID" value="MBD8514281.1"/>
    <property type="molecule type" value="Genomic_DNA"/>
</dbReference>
<sequence>MSSICIIDTSVFLNLLNVPGKNQDKDTVTASFAEYAELGATFILPMATIIETGNHIAQNGDGGTRRKTAQRFCEAVKGAFSGDAPYQPSEFPNSAEMLTWIDKFPDQAGANKSPQKTGEGTSFGDLSIIEEFNKCVRRFSTREVFVWSLDSDLSSYHQQR</sequence>
<reference evidence="1 2" key="1">
    <citation type="submission" date="2020-09" db="EMBL/GenBank/DDBJ databases">
        <title>Photobacterium sp. CAU 1568 isolated from sand of Sido Beach.</title>
        <authorList>
            <person name="Kim W."/>
        </authorList>
    </citation>
    <scope>NUCLEOTIDE SEQUENCE [LARGE SCALE GENOMIC DNA]</scope>
    <source>
        <strain evidence="1 2">CAU 1568</strain>
    </source>
</reference>
<proteinExistence type="predicted"/>
<dbReference type="Proteomes" id="UP000649768">
    <property type="component" value="Unassembled WGS sequence"/>
</dbReference>
<gene>
    <name evidence="1" type="ORF">IFO68_16480</name>
</gene>
<dbReference type="RefSeq" id="WP_192016937.1">
    <property type="nucleotide sequence ID" value="NZ_JACYTP010000012.1"/>
</dbReference>
<evidence type="ECO:0008006" key="3">
    <source>
        <dbReference type="Google" id="ProtNLM"/>
    </source>
</evidence>
<comment type="caution">
    <text evidence="1">The sequence shown here is derived from an EMBL/GenBank/DDBJ whole genome shotgun (WGS) entry which is preliminary data.</text>
</comment>
<keyword evidence="2" id="KW-1185">Reference proteome</keyword>